<protein>
    <recommendedName>
        <fullName evidence="4">Cation/multidrug efflux pump</fullName>
    </recommendedName>
</protein>
<reference evidence="3" key="1">
    <citation type="submission" date="2018-12" db="EMBL/GenBank/DDBJ databases">
        <title>Complete genome sequence of Roseovarius sp. MME-070.</title>
        <authorList>
            <person name="Nam Y.-D."/>
            <person name="Kang J."/>
            <person name="Chung W.-H."/>
            <person name="Park Y.S."/>
        </authorList>
    </citation>
    <scope>NUCLEOTIDE SEQUENCE [LARGE SCALE GENOMIC DNA]</scope>
    <source>
        <strain evidence="3">MME-070</strain>
    </source>
</reference>
<keyword evidence="1" id="KW-1133">Transmembrane helix</keyword>
<dbReference type="EMBL" id="CP034348">
    <property type="protein sequence ID" value="QGY00003.1"/>
    <property type="molecule type" value="Genomic_DNA"/>
</dbReference>
<name>A0A6I6IUU7_9RHOB</name>
<feature type="transmembrane region" description="Helical" evidence="1">
    <location>
        <begin position="6"/>
        <end position="25"/>
    </location>
</feature>
<gene>
    <name evidence="2" type="ORF">EI983_17690</name>
</gene>
<evidence type="ECO:0000313" key="3">
    <source>
        <dbReference type="Proteomes" id="UP000428330"/>
    </source>
</evidence>
<evidence type="ECO:0000313" key="2">
    <source>
        <dbReference type="EMBL" id="QGY00003.1"/>
    </source>
</evidence>
<proteinExistence type="predicted"/>
<dbReference type="Proteomes" id="UP000428330">
    <property type="component" value="Chromosome"/>
</dbReference>
<dbReference type="RefSeq" id="WP_157708684.1">
    <property type="nucleotide sequence ID" value="NZ_CP034348.1"/>
</dbReference>
<evidence type="ECO:0000256" key="1">
    <source>
        <dbReference type="SAM" id="Phobius"/>
    </source>
</evidence>
<sequence>MLAMLRLMVIGFVVLTIIYVCLSLYSRSVRKRKLAEWWEEEGKPGDLDAYIDAGLEEYDGSLRRKLILGVYVIPFTVMCIIIYLTNFA</sequence>
<dbReference type="AlphaFoldDB" id="A0A6I6IUU7"/>
<keyword evidence="1" id="KW-0812">Transmembrane</keyword>
<dbReference type="OrthoDB" id="7632202at2"/>
<accession>A0A6I6IUU7</accession>
<keyword evidence="1" id="KW-0472">Membrane</keyword>
<feature type="transmembrane region" description="Helical" evidence="1">
    <location>
        <begin position="66"/>
        <end position="85"/>
    </location>
</feature>
<evidence type="ECO:0008006" key="4">
    <source>
        <dbReference type="Google" id="ProtNLM"/>
    </source>
</evidence>
<keyword evidence="3" id="KW-1185">Reference proteome</keyword>
<dbReference type="KEGG" id="rom:EI983_17690"/>
<organism evidence="2 3">
    <name type="scientific">Roseovarius faecimaris</name>
    <dbReference type="NCBI Taxonomy" id="2494550"/>
    <lineage>
        <taxon>Bacteria</taxon>
        <taxon>Pseudomonadati</taxon>
        <taxon>Pseudomonadota</taxon>
        <taxon>Alphaproteobacteria</taxon>
        <taxon>Rhodobacterales</taxon>
        <taxon>Roseobacteraceae</taxon>
        <taxon>Roseovarius</taxon>
    </lineage>
</organism>